<dbReference type="Pfam" id="PF20703">
    <property type="entry name" value="nSTAND1"/>
    <property type="match status" value="1"/>
</dbReference>
<accession>A0A3B1D4C0</accession>
<dbReference type="InterPro" id="IPR027417">
    <property type="entry name" value="P-loop_NTPase"/>
</dbReference>
<evidence type="ECO:0000256" key="2">
    <source>
        <dbReference type="ARBA" id="ARBA00022737"/>
    </source>
</evidence>
<evidence type="ECO:0000313" key="6">
    <source>
        <dbReference type="EMBL" id="VAX33611.1"/>
    </source>
</evidence>
<proteinExistence type="predicted"/>
<evidence type="ECO:0000256" key="1">
    <source>
        <dbReference type="ARBA" id="ARBA00022574"/>
    </source>
</evidence>
<dbReference type="SUPFAM" id="SSF52540">
    <property type="entry name" value="P-loop containing nucleoside triphosphate hydrolases"/>
    <property type="match status" value="1"/>
</dbReference>
<dbReference type="PROSITE" id="PS00678">
    <property type="entry name" value="WD_REPEATS_1"/>
    <property type="match status" value="6"/>
</dbReference>
<dbReference type="InterPro" id="IPR020472">
    <property type="entry name" value="WD40_PAC1"/>
</dbReference>
<evidence type="ECO:0000256" key="4">
    <source>
        <dbReference type="SAM" id="Phobius"/>
    </source>
</evidence>
<dbReference type="Gene3D" id="3.40.50.300">
    <property type="entry name" value="P-loop containing nucleotide triphosphate hydrolases"/>
    <property type="match status" value="1"/>
</dbReference>
<keyword evidence="4" id="KW-1133">Transmembrane helix</keyword>
<dbReference type="PROSITE" id="PS50294">
    <property type="entry name" value="WD_REPEATS_REGION"/>
    <property type="match status" value="12"/>
</dbReference>
<dbReference type="CDD" id="cd00200">
    <property type="entry name" value="WD40"/>
    <property type="match status" value="2"/>
</dbReference>
<feature type="region of interest" description="Disordered" evidence="3">
    <location>
        <begin position="625"/>
        <end position="679"/>
    </location>
</feature>
<dbReference type="InterPro" id="IPR015943">
    <property type="entry name" value="WD40/YVTN_repeat-like_dom_sf"/>
</dbReference>
<organism evidence="6">
    <name type="scientific">hydrothermal vent metagenome</name>
    <dbReference type="NCBI Taxonomy" id="652676"/>
    <lineage>
        <taxon>unclassified sequences</taxon>
        <taxon>metagenomes</taxon>
        <taxon>ecological metagenomes</taxon>
    </lineage>
</organism>
<evidence type="ECO:0000256" key="3">
    <source>
        <dbReference type="SAM" id="MobiDB-lite"/>
    </source>
</evidence>
<feature type="compositionally biased region" description="Basic and acidic residues" evidence="3">
    <location>
        <begin position="628"/>
        <end position="650"/>
    </location>
</feature>
<dbReference type="PANTHER" id="PTHR19879:SF9">
    <property type="entry name" value="TRANSCRIPTION INITIATION FACTOR TFIID SUBUNIT 5"/>
    <property type="match status" value="1"/>
</dbReference>
<feature type="region of interest" description="Disordered" evidence="3">
    <location>
        <begin position="521"/>
        <end position="552"/>
    </location>
</feature>
<protein>
    <submittedName>
        <fullName evidence="6">High-affnity carbon uptake protein Hat/HatR</fullName>
    </submittedName>
</protein>
<reference evidence="6" key="1">
    <citation type="submission" date="2018-06" db="EMBL/GenBank/DDBJ databases">
        <authorList>
            <person name="Zhirakovskaya E."/>
        </authorList>
    </citation>
    <scope>NUCLEOTIDE SEQUENCE</scope>
</reference>
<dbReference type="InterPro" id="IPR036322">
    <property type="entry name" value="WD40_repeat_dom_sf"/>
</dbReference>
<dbReference type="Pfam" id="PF00400">
    <property type="entry name" value="WD40"/>
    <property type="match status" value="12"/>
</dbReference>
<dbReference type="InterPro" id="IPR049052">
    <property type="entry name" value="nSTAND1"/>
</dbReference>
<dbReference type="InterPro" id="IPR001680">
    <property type="entry name" value="WD40_rpt"/>
</dbReference>
<dbReference type="PANTHER" id="PTHR19879">
    <property type="entry name" value="TRANSCRIPTION INITIATION FACTOR TFIID"/>
    <property type="match status" value="1"/>
</dbReference>
<sequence>MKNKLIIDTPYPGLSSFQEQDQAYFFGRDQETQEVIASLLTARLTFLFGNCGVGKTSLLNAGVAALLRKKTRTPLTRNISFNRVIISFKDWLQQNQRSRKSDGLLPLKQTIKAELISALAQKPNIVALSETEQLKESLRSVLGDVLEEQSPEDLDLNADLSSVLTTATKLLDGNIIILLDQFEKYLDQSGSEAEIQERDKELIEAINHADPRVRFLISIREENLQMLDDFRKKIPQFFTRTYKLNPLSASQTRDAIEKPLQAHRQQRPSAKGPAHIDAELLEHILTDLPTADSSQSSKLKDFQYQEIRHAGVGFDASYLQLLLSQLWASAVKQESLSINLSTYSNLGGMTSLLETHIENAIDRQNESKEIAKKLSICLVTSEGEKRSVSLSVLSKSCQGTPKIISKILRAFIDRERILRPLDDGNFVLFHEGLVPILLEDRKVYEKNLDDTAAKQKLTSSKNQTKKAMKTARRFRRISASLAAILLLSVGVTLFAFNQEKQAEKRIQIAAIKVEEAGKARKQAELKQEKAEKRANRARSQAEEVKQTWEKVQEEHKETEKRLAIAISKTKQTKISQENAETKRKQIEIKRLALATSKAKKAEIARQSAEAKRKQTEIERLALATSKAKKAEIARQNAEAKRKQTEIEKRNARNKQPTGEKKQVSLPTQKRPPISQPRLGLNSEQQLALMLKATQKPVRLDNTLGIHIDRLVQHSSKLSERTTLRGHAMKINDVVFSPDGLQIATASADKTVIIWQPATATRLHFFEGHKGSVNGVAFNPDGSKIATASSDQTVKIWNTQSGEVISTLQGHTAGVNSVKFDPTGKRVITGGKDKIAIIWDLQSEKILQTLAGHTDNITQVAVSANGKWIATASADKTARIWDKTGQKHIILKGHSGSVNGLAFAPDGKRIATVSTDKTARIWDIRTGKPLLLFKGHLSTITRVAFSPDGNQLATSSWDKTTKVWDSHSAEMLSSIRGHASFISAVAFSPDGKQLVTSSLDRTAKIWDQPSQAALFSLNAPSDKVTGITFSPDGKRIATTHPGKTAKIWDADSGKMLLTLAGHTKRVIGVSFSPDARRIATASADKTTKIWDAQTGTALLSLKGHSGPVTDIAFSPNGRLLASVSTDKTVIIWYVNSGEIKTTFSGHQGDVVAVAFSPNGKLIATTSSDKTAKTWEISSGKMLHTFVGHTDTVTGVAFSRDGKQIATTSADKAAKIWDLTSEKGLLATRRLSSFTNGIAFSDTGRRIITADTNKRIQVYAMDLKELVNLAQASAAKHK</sequence>
<dbReference type="SMART" id="SM00320">
    <property type="entry name" value="WD40"/>
    <property type="match status" value="13"/>
</dbReference>
<feature type="domain" description="Novel STAND NTPase 1" evidence="5">
    <location>
        <begin position="10"/>
        <end position="463"/>
    </location>
</feature>
<gene>
    <name evidence="6" type="ORF">MNBD_NITROSPIRAE01-2031</name>
</gene>
<feature type="transmembrane region" description="Helical" evidence="4">
    <location>
        <begin position="477"/>
        <end position="496"/>
    </location>
</feature>
<keyword evidence="4" id="KW-0812">Transmembrane</keyword>
<dbReference type="SUPFAM" id="SSF50978">
    <property type="entry name" value="WD40 repeat-like"/>
    <property type="match status" value="2"/>
</dbReference>
<keyword evidence="4" id="KW-0472">Membrane</keyword>
<dbReference type="Gene3D" id="2.130.10.10">
    <property type="entry name" value="YVTN repeat-like/Quinoprotein amine dehydrogenase"/>
    <property type="match status" value="5"/>
</dbReference>
<dbReference type="PRINTS" id="PR00320">
    <property type="entry name" value="GPROTEINBRPT"/>
</dbReference>
<evidence type="ECO:0000259" key="5">
    <source>
        <dbReference type="Pfam" id="PF20703"/>
    </source>
</evidence>
<dbReference type="InterPro" id="IPR019775">
    <property type="entry name" value="WD40_repeat_CS"/>
</dbReference>
<dbReference type="AlphaFoldDB" id="A0A3B1D4C0"/>
<name>A0A3B1D4C0_9ZZZZ</name>
<dbReference type="PROSITE" id="PS50082">
    <property type="entry name" value="WD_REPEATS_2"/>
    <property type="match status" value="12"/>
</dbReference>
<dbReference type="EMBL" id="UOGF01000116">
    <property type="protein sequence ID" value="VAX33611.1"/>
    <property type="molecule type" value="Genomic_DNA"/>
</dbReference>
<keyword evidence="1" id="KW-0853">WD repeat</keyword>
<keyword evidence="2" id="KW-0677">Repeat</keyword>